<dbReference type="EMBL" id="JAMYWD010000003">
    <property type="protein sequence ID" value="KAJ4975398.1"/>
    <property type="molecule type" value="Genomic_DNA"/>
</dbReference>
<keyword evidence="1" id="KW-0732">Signal</keyword>
<accession>A0A9Q0KRD0</accession>
<sequence>MFNSELTITAAPVGYACTGTSLVNYTTNSITYVANLDLLLSSLSSNATSNTGFYNTTIGDGSDKVYGLFLCRGDITTNDCQTCVATAGQEIKPSCPHSITAIAWYDSCLIRYSNQSIFSNLQQDPVYYVYGLKNITSLDQYNQTVGNLTLDLVEKAAYGSTTPKYYAAGEQTNYTGYDIVYALVQCTPDVTPDECYGCLIGSSTLDIPHIIYPREGGRVLKPSCNLRYEFDSPFYSQASSPPATPLSTNSQAQMVQGEIQL</sequence>
<dbReference type="PROSITE" id="PS51473">
    <property type="entry name" value="GNK2"/>
    <property type="match status" value="2"/>
</dbReference>
<evidence type="ECO:0000313" key="4">
    <source>
        <dbReference type="EMBL" id="KAJ4975398.1"/>
    </source>
</evidence>
<evidence type="ECO:0000313" key="5">
    <source>
        <dbReference type="Proteomes" id="UP001141806"/>
    </source>
</evidence>
<dbReference type="InterPro" id="IPR002902">
    <property type="entry name" value="GNK2"/>
</dbReference>
<proteinExistence type="predicted"/>
<organism evidence="4 5">
    <name type="scientific">Protea cynaroides</name>
    <dbReference type="NCBI Taxonomy" id="273540"/>
    <lineage>
        <taxon>Eukaryota</taxon>
        <taxon>Viridiplantae</taxon>
        <taxon>Streptophyta</taxon>
        <taxon>Embryophyta</taxon>
        <taxon>Tracheophyta</taxon>
        <taxon>Spermatophyta</taxon>
        <taxon>Magnoliopsida</taxon>
        <taxon>Proteales</taxon>
        <taxon>Proteaceae</taxon>
        <taxon>Protea</taxon>
    </lineage>
</organism>
<feature type="domain" description="Gnk2-homologous" evidence="3">
    <location>
        <begin position="13"/>
        <end position="117"/>
    </location>
</feature>
<evidence type="ECO:0000259" key="3">
    <source>
        <dbReference type="PROSITE" id="PS51473"/>
    </source>
</evidence>
<reference evidence="4" key="1">
    <citation type="journal article" date="2023" name="Plant J.">
        <title>The genome of the king protea, Protea cynaroides.</title>
        <authorList>
            <person name="Chang J."/>
            <person name="Duong T.A."/>
            <person name="Schoeman C."/>
            <person name="Ma X."/>
            <person name="Roodt D."/>
            <person name="Barker N."/>
            <person name="Li Z."/>
            <person name="Van de Peer Y."/>
            <person name="Mizrachi E."/>
        </authorList>
    </citation>
    <scope>NUCLEOTIDE SEQUENCE</scope>
    <source>
        <tissue evidence="4">Young leaves</tissue>
    </source>
</reference>
<comment type="caution">
    <text evidence="4">The sequence shown here is derived from an EMBL/GenBank/DDBJ whole genome shotgun (WGS) entry which is preliminary data.</text>
</comment>
<dbReference type="InterPro" id="IPR038408">
    <property type="entry name" value="GNK2_sf"/>
</dbReference>
<dbReference type="FunFam" id="3.30.430.20:FF:000003">
    <property type="entry name" value="Cysteine-rich RLK (RECEPTOR-like protein kinase) 10"/>
    <property type="match status" value="1"/>
</dbReference>
<protein>
    <recommendedName>
        <fullName evidence="3">Gnk2-homologous domain-containing protein</fullName>
    </recommendedName>
</protein>
<dbReference type="Pfam" id="PF01657">
    <property type="entry name" value="Stress-antifung"/>
    <property type="match status" value="2"/>
</dbReference>
<gene>
    <name evidence="4" type="ORF">NE237_000504</name>
</gene>
<dbReference type="CDD" id="cd23509">
    <property type="entry name" value="Gnk2-like"/>
    <property type="match status" value="2"/>
</dbReference>
<evidence type="ECO:0000256" key="2">
    <source>
        <dbReference type="ARBA" id="ARBA00022737"/>
    </source>
</evidence>
<evidence type="ECO:0000256" key="1">
    <source>
        <dbReference type="ARBA" id="ARBA00022729"/>
    </source>
</evidence>
<dbReference type="PANTHER" id="PTHR32099">
    <property type="entry name" value="CYSTEINE-RICH REPEAT SECRETORY PROTEIN"/>
    <property type="match status" value="1"/>
</dbReference>
<keyword evidence="2" id="KW-0677">Repeat</keyword>
<name>A0A9Q0KRD0_9MAGN</name>
<dbReference type="OrthoDB" id="688481at2759"/>
<dbReference type="Gene3D" id="3.30.430.20">
    <property type="entry name" value="Gnk2 domain, C-X8-C-X2-C motif"/>
    <property type="match status" value="2"/>
</dbReference>
<dbReference type="Proteomes" id="UP001141806">
    <property type="component" value="Unassembled WGS sequence"/>
</dbReference>
<feature type="domain" description="Gnk2-homologous" evidence="3">
    <location>
        <begin position="123"/>
        <end position="233"/>
    </location>
</feature>
<dbReference type="AlphaFoldDB" id="A0A9Q0KRD0"/>
<dbReference type="PANTHER" id="PTHR32099:SF42">
    <property type="entry name" value="CYSTEINE-RICH RECEPTOR-LIKE PROTEIN KINASE 9-RELATED"/>
    <property type="match status" value="1"/>
</dbReference>
<keyword evidence="5" id="KW-1185">Reference proteome</keyword>